<protein>
    <recommendedName>
        <fullName evidence="4">EXPERA domain-containing protein</fullName>
    </recommendedName>
</protein>
<keyword evidence="3" id="KW-1185">Reference proteome</keyword>
<feature type="transmembrane region" description="Helical" evidence="1">
    <location>
        <begin position="103"/>
        <end position="123"/>
    </location>
</feature>
<evidence type="ECO:0008006" key="4">
    <source>
        <dbReference type="Google" id="ProtNLM"/>
    </source>
</evidence>
<feature type="transmembrane region" description="Helical" evidence="1">
    <location>
        <begin position="12"/>
        <end position="31"/>
    </location>
</feature>
<organism evidence="2 3">
    <name type="scientific">Tuber aestivum</name>
    <name type="common">summer truffle</name>
    <dbReference type="NCBI Taxonomy" id="59557"/>
    <lineage>
        <taxon>Eukaryota</taxon>
        <taxon>Fungi</taxon>
        <taxon>Dikarya</taxon>
        <taxon>Ascomycota</taxon>
        <taxon>Pezizomycotina</taxon>
        <taxon>Pezizomycetes</taxon>
        <taxon>Pezizales</taxon>
        <taxon>Tuberaceae</taxon>
        <taxon>Tuber</taxon>
    </lineage>
</organism>
<keyword evidence="1" id="KW-1133">Transmembrane helix</keyword>
<gene>
    <name evidence="2" type="ORF">GSTUAT00003059001</name>
</gene>
<reference evidence="2" key="1">
    <citation type="submission" date="2015-10" db="EMBL/GenBank/DDBJ databases">
        <authorList>
            <person name="Regsiter A."/>
            <person name="william w."/>
        </authorList>
    </citation>
    <scope>NUCLEOTIDE SEQUENCE</scope>
    <source>
        <strain evidence="2">Montdore</strain>
    </source>
</reference>
<evidence type="ECO:0000256" key="1">
    <source>
        <dbReference type="SAM" id="Phobius"/>
    </source>
</evidence>
<evidence type="ECO:0000313" key="2">
    <source>
        <dbReference type="EMBL" id="CUS12786.1"/>
    </source>
</evidence>
<proteinExistence type="predicted"/>
<dbReference type="Proteomes" id="UP001412239">
    <property type="component" value="Unassembled WGS sequence"/>
</dbReference>
<dbReference type="PANTHER" id="PTHR37919:SF2">
    <property type="entry name" value="EXPERA DOMAIN-CONTAINING PROTEIN"/>
    <property type="match status" value="1"/>
</dbReference>
<dbReference type="PANTHER" id="PTHR37919">
    <property type="entry name" value="PROTEIN CBG05606"/>
    <property type="match status" value="1"/>
</dbReference>
<name>A0A292PYY0_9PEZI</name>
<keyword evidence="1" id="KW-0812">Transmembrane</keyword>
<feature type="transmembrane region" description="Helical" evidence="1">
    <location>
        <begin position="143"/>
        <end position="164"/>
    </location>
</feature>
<evidence type="ECO:0000313" key="3">
    <source>
        <dbReference type="Proteomes" id="UP001412239"/>
    </source>
</evidence>
<keyword evidence="1" id="KW-0472">Membrane</keyword>
<dbReference type="AlphaFoldDB" id="A0A292PYY0"/>
<accession>A0A292PYY0</accession>
<dbReference type="EMBL" id="LN890983">
    <property type="protein sequence ID" value="CUS12786.1"/>
    <property type="molecule type" value="Genomic_DNA"/>
</dbReference>
<sequence>MPVPRDTPKAIPIWILFSTIVVIYDAMYILLRPYTFPPNPLSYLWPGHTFYATIDHVYGPSAFAENDGFPAAQSLMNLVESVVNITYLAKYYSTRAGGTGGGGMLVVGFAGVVMTLAKTVLYVLNEVCAGGRHVAHNDFKSLFLFYILPNGLWVAFPAWCTCWFSREITKRIEAGGSGKVKKRA</sequence>